<keyword evidence="6" id="KW-0067">ATP-binding</keyword>
<organism evidence="6 7">
    <name type="scientific">Sphingobacterium suaedae</name>
    <dbReference type="NCBI Taxonomy" id="1686402"/>
    <lineage>
        <taxon>Bacteria</taxon>
        <taxon>Pseudomonadati</taxon>
        <taxon>Bacteroidota</taxon>
        <taxon>Sphingobacteriia</taxon>
        <taxon>Sphingobacteriales</taxon>
        <taxon>Sphingobacteriaceae</taxon>
        <taxon>Sphingobacterium</taxon>
    </lineage>
</organism>
<accession>A0ABW5KHN7</accession>
<keyword evidence="2" id="KW-0479">Metal-binding</keyword>
<feature type="domain" description="Helicase C-terminal" evidence="5">
    <location>
        <begin position="950"/>
        <end position="1105"/>
    </location>
</feature>
<dbReference type="CDD" id="cd18012">
    <property type="entry name" value="DEXQc_arch_SWI2_SNF2"/>
    <property type="match status" value="1"/>
</dbReference>
<dbReference type="PROSITE" id="PS51194">
    <property type="entry name" value="HELICASE_CTER"/>
    <property type="match status" value="1"/>
</dbReference>
<dbReference type="InterPro" id="IPR014001">
    <property type="entry name" value="Helicase_ATP-bd"/>
</dbReference>
<evidence type="ECO:0000256" key="2">
    <source>
        <dbReference type="PROSITE-ProRule" id="PRU00325"/>
    </source>
</evidence>
<dbReference type="PROSITE" id="PS51192">
    <property type="entry name" value="HELICASE_ATP_BIND_1"/>
    <property type="match status" value="1"/>
</dbReference>
<dbReference type="RefSeq" id="WP_380902616.1">
    <property type="nucleotide sequence ID" value="NZ_JBHUEG010000007.1"/>
</dbReference>
<dbReference type="InterPro" id="IPR013663">
    <property type="entry name" value="Helicase_SWF/SNF/SWI_bac"/>
</dbReference>
<dbReference type="Gene3D" id="3.40.50.300">
    <property type="entry name" value="P-loop containing nucleotide triphosphate hydrolases"/>
    <property type="match status" value="1"/>
</dbReference>
<dbReference type="PANTHER" id="PTHR10799">
    <property type="entry name" value="SNF2/RAD54 HELICASE FAMILY"/>
    <property type="match status" value="1"/>
</dbReference>
<keyword evidence="2" id="KW-0862">Zinc</keyword>
<reference evidence="7" key="1">
    <citation type="journal article" date="2019" name="Int. J. Syst. Evol. Microbiol.">
        <title>The Global Catalogue of Microorganisms (GCM) 10K type strain sequencing project: providing services to taxonomists for standard genome sequencing and annotation.</title>
        <authorList>
            <consortium name="The Broad Institute Genomics Platform"/>
            <consortium name="The Broad Institute Genome Sequencing Center for Infectious Disease"/>
            <person name="Wu L."/>
            <person name="Ma J."/>
        </authorList>
    </citation>
    <scope>NUCLEOTIDE SEQUENCE [LARGE SCALE GENOMIC DNA]</scope>
    <source>
        <strain evidence="7">KCTC 42662</strain>
    </source>
</reference>
<name>A0ABW5KHN7_9SPHI</name>
<feature type="domain" description="Helicase ATP-binding" evidence="4">
    <location>
        <begin position="666"/>
        <end position="825"/>
    </location>
</feature>
<feature type="domain" description="SWIM-type" evidence="3">
    <location>
        <begin position="62"/>
        <end position="98"/>
    </location>
</feature>
<dbReference type="PROSITE" id="PS50966">
    <property type="entry name" value="ZF_SWIM"/>
    <property type="match status" value="1"/>
</dbReference>
<dbReference type="Pfam" id="PF00271">
    <property type="entry name" value="Helicase_C"/>
    <property type="match status" value="1"/>
</dbReference>
<evidence type="ECO:0000259" key="3">
    <source>
        <dbReference type="PROSITE" id="PS50966"/>
    </source>
</evidence>
<dbReference type="InterPro" id="IPR049730">
    <property type="entry name" value="SNF2/RAD54-like_C"/>
</dbReference>
<keyword evidence="6" id="KW-0547">Nucleotide-binding</keyword>
<dbReference type="SMART" id="SM00487">
    <property type="entry name" value="DEXDc"/>
    <property type="match status" value="1"/>
</dbReference>
<dbReference type="GO" id="GO:0016787">
    <property type="term" value="F:hydrolase activity"/>
    <property type="evidence" value="ECO:0007669"/>
    <property type="project" value="UniProtKB-KW"/>
</dbReference>
<evidence type="ECO:0000259" key="4">
    <source>
        <dbReference type="PROSITE" id="PS51192"/>
    </source>
</evidence>
<dbReference type="CDD" id="cd18793">
    <property type="entry name" value="SF2_C_SNF"/>
    <property type="match status" value="1"/>
</dbReference>
<comment type="caution">
    <text evidence="6">The sequence shown here is derived from an EMBL/GenBank/DDBJ whole genome shotgun (WGS) entry which is preliminary data.</text>
</comment>
<dbReference type="InterPro" id="IPR027417">
    <property type="entry name" value="P-loop_NTPase"/>
</dbReference>
<evidence type="ECO:0000313" key="6">
    <source>
        <dbReference type="EMBL" id="MFD2547653.1"/>
    </source>
</evidence>
<dbReference type="InterPro" id="IPR007527">
    <property type="entry name" value="Znf_SWIM"/>
</dbReference>
<dbReference type="SUPFAM" id="SSF52540">
    <property type="entry name" value="P-loop containing nucleoside triphosphate hydrolases"/>
    <property type="match status" value="2"/>
</dbReference>
<protein>
    <submittedName>
        <fullName evidence="6">DEAD/DEAH box helicase</fullName>
        <ecNumber evidence="6">3.6.4.-</ecNumber>
    </submittedName>
</protein>
<keyword evidence="6" id="KW-0347">Helicase</keyword>
<dbReference type="InterPro" id="IPR001650">
    <property type="entry name" value="Helicase_C-like"/>
</dbReference>
<keyword evidence="7" id="KW-1185">Reference proteome</keyword>
<dbReference type="Pfam" id="PF00176">
    <property type="entry name" value="SNF2-rel_dom"/>
    <property type="match status" value="1"/>
</dbReference>
<keyword evidence="2" id="KW-0863">Zinc-finger</keyword>
<dbReference type="Proteomes" id="UP001597545">
    <property type="component" value="Unassembled WGS sequence"/>
</dbReference>
<dbReference type="Pfam" id="PF08455">
    <property type="entry name" value="SNF2_assoc"/>
    <property type="match status" value="1"/>
</dbReference>
<dbReference type="SMART" id="SM00490">
    <property type="entry name" value="HELICc"/>
    <property type="match status" value="1"/>
</dbReference>
<dbReference type="EMBL" id="JBHULR010000003">
    <property type="protein sequence ID" value="MFD2547653.1"/>
    <property type="molecule type" value="Genomic_DNA"/>
</dbReference>
<dbReference type="EC" id="3.6.4.-" evidence="6"/>
<keyword evidence="1 6" id="KW-0378">Hydrolase</keyword>
<sequence length="1111" mass="128938">MRLSSNAYVIDDVDFARLSEVDLLAHYRQADFPDRNDIYRLRVLSLEVNHVVFSTGDSVPRLEMSITQVDAQLKLGCSCDDHAGALCTHLWTSLSALIHVPAYRVFFDLKQRQALFVDHAAPFGLEKEAKLDHFFFLHYGKDGLQVRLKDDRILPFEENKLQTLLLENPTIRRTDNNASTTRIVILTRHRFYKQLRIELADVEWSKNGKLKRIIEFIDPSTLIWKAKNADEVKFYTAMLHFQKSYDEDLMEADLLALQAIVNNPSQFRLYNHDRKLSEKITSKSIRPIKLSLFSGNLVLSVFKKMPFYEIEATVDWLGERFPLKTLRFQHRYFIDTGTACYLVNDLLLLHLLEYFKKESDRLLVHHQKYEDFKRTTLDPLAERVHIHHTYIRAARPARQSALQSQQERLLYLTQEGSYIELTPVIGYGEVEVPVYSKKEVLTKDANGNVFRIPRDLDAEDRFIALIAHQHPQFREQLQERRFFYLHHHDFLDEDWFLHAFETWRNEGITVLGFQELRITKINPHKAKVDIKILSGIDWFNAKLVVQFGDQQASVKQIHRAVRNQQKYVTLDDGSFGILPDEWLQKIARFFQLSVLEADLLKIPKVAFAQLPEVFEPSMLSEEVKGEIDHYHQRLNKQQADEASAEVPVSLLAQLRPYQQEGFQWLMRMDELGFGGCLADDMGLGKTVQIIAFLLAQREKRGRTNNLIVAPRSLIFNWQKELEKFAPTLRVMIFHGAERRLSSYEWTSYDVVLTTYGMVLSDINRLKKRTFNSIILDESQAVKNPNSERHKAVRLLQARVRFALSGTPIENNTFDLYGQLAIVCPGLLGGYQFFKDTYATPIDRFSDARRALSLQKKITPFILRRTKAQVATDLPPKNEIVIYCEMEERQRAVYTQYEQELRDFITGIDDDDLSRNRVHVLAGITKLRQICNAPALLKEGYAPSLSAKIDTLLEQLDVISSAHKIVVFSQFVGMLDLLRTRLEEFGLQYAYLTGATTRRAAAVEQFQKDQTVRIFLISLKAGGTGLNLTAADYVFLMDPWWNPAIENQAIDRIYRIGQEKQVFAIRMITPHTIEDKIRQLQDKKRQLATDIIKADEDVWSKFEKQDWLALLR</sequence>
<gene>
    <name evidence="6" type="ORF">ACFSR5_08355</name>
</gene>
<dbReference type="InterPro" id="IPR038718">
    <property type="entry name" value="SNF2-like_sf"/>
</dbReference>
<evidence type="ECO:0000313" key="7">
    <source>
        <dbReference type="Proteomes" id="UP001597545"/>
    </source>
</evidence>
<evidence type="ECO:0000259" key="5">
    <source>
        <dbReference type="PROSITE" id="PS51194"/>
    </source>
</evidence>
<dbReference type="GO" id="GO:0004386">
    <property type="term" value="F:helicase activity"/>
    <property type="evidence" value="ECO:0007669"/>
    <property type="project" value="UniProtKB-KW"/>
</dbReference>
<evidence type="ECO:0000256" key="1">
    <source>
        <dbReference type="ARBA" id="ARBA00022801"/>
    </source>
</evidence>
<dbReference type="Gene3D" id="3.40.50.10810">
    <property type="entry name" value="Tandem AAA-ATPase domain"/>
    <property type="match status" value="1"/>
</dbReference>
<proteinExistence type="predicted"/>
<dbReference type="InterPro" id="IPR000330">
    <property type="entry name" value="SNF2_N"/>
</dbReference>